<reference evidence="1 2" key="1">
    <citation type="submission" date="2020-08" db="EMBL/GenBank/DDBJ databases">
        <title>Genomic Encyclopedia of Type Strains, Phase IV (KMG-IV): sequencing the most valuable type-strain genomes for metagenomic binning, comparative biology and taxonomic classification.</title>
        <authorList>
            <person name="Goeker M."/>
        </authorList>
    </citation>
    <scope>NUCLEOTIDE SEQUENCE [LARGE SCALE GENOMIC DNA]</scope>
    <source>
        <strain evidence="1 2">DSM 22198</strain>
    </source>
</reference>
<gene>
    <name evidence="1" type="ORF">FHS74_002275</name>
</gene>
<sequence>MSPQRSTEFWPGTVHRADACFDGAPPKDGLPYVNDQGAFLGGGLPLLRRVGEGWQPQTPDRLAATLTQAYGRPYTLDDGVRLAQRLASVAQALSEGKRALAAIALVRVGLPPAEGATKAALAKAANDAYQGEARDDQGRWVADGFAGLSTKQVDAKVTGLIAEAGKVGGWFHSAPHIDAQNIHECVSLVRSLTSGLAKSGNWREGEKLTPDVIKTLKPGTVIATFDPNGRYGNRAAGNHAAIFLSATDEGIWVLEQYNSRGNNSGQVHKKLYLYGDKRGGSKLPTSYSTIKKD</sequence>
<protein>
    <recommendedName>
        <fullName evidence="3">Peptidase C51 domain-containing protein</fullName>
    </recommendedName>
</protein>
<dbReference type="NCBIfam" id="NF033857">
    <property type="entry name" value="BPSL0067_fam"/>
    <property type="match status" value="1"/>
</dbReference>
<name>A0A7X0B045_9PROT</name>
<comment type="caution">
    <text evidence="1">The sequence shown here is derived from an EMBL/GenBank/DDBJ whole genome shotgun (WGS) entry which is preliminary data.</text>
</comment>
<dbReference type="RefSeq" id="WP_184800401.1">
    <property type="nucleotide sequence ID" value="NZ_JACIIZ010000005.1"/>
</dbReference>
<evidence type="ECO:0000313" key="1">
    <source>
        <dbReference type="EMBL" id="MBB6251724.1"/>
    </source>
</evidence>
<evidence type="ECO:0008006" key="3">
    <source>
        <dbReference type="Google" id="ProtNLM"/>
    </source>
</evidence>
<organism evidence="1 2">
    <name type="scientific">Nitrospirillum iridis</name>
    <dbReference type="NCBI Taxonomy" id="765888"/>
    <lineage>
        <taxon>Bacteria</taxon>
        <taxon>Pseudomonadati</taxon>
        <taxon>Pseudomonadota</taxon>
        <taxon>Alphaproteobacteria</taxon>
        <taxon>Rhodospirillales</taxon>
        <taxon>Azospirillaceae</taxon>
        <taxon>Nitrospirillum</taxon>
    </lineage>
</organism>
<dbReference type="EMBL" id="JACIIZ010000005">
    <property type="protein sequence ID" value="MBB6251724.1"/>
    <property type="molecule type" value="Genomic_DNA"/>
</dbReference>
<proteinExistence type="predicted"/>
<accession>A0A7X0B045</accession>
<dbReference type="AlphaFoldDB" id="A0A7X0B045"/>
<keyword evidence="2" id="KW-1185">Reference proteome</keyword>
<dbReference type="Proteomes" id="UP000539175">
    <property type="component" value="Unassembled WGS sequence"/>
</dbReference>
<evidence type="ECO:0000313" key="2">
    <source>
        <dbReference type="Proteomes" id="UP000539175"/>
    </source>
</evidence>
<dbReference type="InterPro" id="IPR047746">
    <property type="entry name" value="Dae2/Tae2-like"/>
</dbReference>